<reference evidence="2" key="1">
    <citation type="journal article" date="2020" name="Stud. Mycol.">
        <title>101 Dothideomycetes genomes: a test case for predicting lifestyles and emergence of pathogens.</title>
        <authorList>
            <person name="Haridas S."/>
            <person name="Albert R."/>
            <person name="Binder M."/>
            <person name="Bloem J."/>
            <person name="Labutti K."/>
            <person name="Salamov A."/>
            <person name="Andreopoulos B."/>
            <person name="Baker S."/>
            <person name="Barry K."/>
            <person name="Bills G."/>
            <person name="Bluhm B."/>
            <person name="Cannon C."/>
            <person name="Castanera R."/>
            <person name="Culley D."/>
            <person name="Daum C."/>
            <person name="Ezra D."/>
            <person name="Gonzalez J."/>
            <person name="Henrissat B."/>
            <person name="Kuo A."/>
            <person name="Liang C."/>
            <person name="Lipzen A."/>
            <person name="Lutzoni F."/>
            <person name="Magnuson J."/>
            <person name="Mondo S."/>
            <person name="Nolan M."/>
            <person name="Ohm R."/>
            <person name="Pangilinan J."/>
            <person name="Park H.-J."/>
            <person name="Ramirez L."/>
            <person name="Alfaro M."/>
            <person name="Sun H."/>
            <person name="Tritt A."/>
            <person name="Yoshinaga Y."/>
            <person name="Zwiers L.-H."/>
            <person name="Turgeon B."/>
            <person name="Goodwin S."/>
            <person name="Spatafora J."/>
            <person name="Crous P."/>
            <person name="Grigoriev I."/>
        </authorList>
    </citation>
    <scope>NUCLEOTIDE SEQUENCE</scope>
    <source>
        <strain evidence="2">CBS 119925</strain>
    </source>
</reference>
<dbReference type="Proteomes" id="UP000799440">
    <property type="component" value="Unassembled WGS sequence"/>
</dbReference>
<dbReference type="AlphaFoldDB" id="A0A6A6VNA5"/>
<feature type="compositionally biased region" description="Low complexity" evidence="1">
    <location>
        <begin position="250"/>
        <end position="261"/>
    </location>
</feature>
<feature type="compositionally biased region" description="Polar residues" evidence="1">
    <location>
        <begin position="35"/>
        <end position="69"/>
    </location>
</feature>
<sequence>MDSTCAATPPYLLSGVAPFDNDLKQSSTGKRKRNSQTAVTAHQSSQAGQGSRMPTTAPATSSPLFSRSGSLKAEEIITSGDRVSVEDAPAPKRRRRNYNDLTIDMNIDKNPTGKRSTRASRTSNIARGTSSTPTPDHGTPGLVPTTSSQGTIIWLRGDSPPPAPVRKEDFQRSANAFPTSAPTGSPTGSPEPHAEHACTPSTSASTTASPSSTAPPSSSATSLSSVPDQGKSFPLPEAKQAESSLPPPAKSTRSATKSSSPGLLRPTDAPSSSPLQGTDPTSLPPPAAKRARKRKAAFAATTARIVTHDPVATTSSESSPSNPSPPHPVKQRGRKSNGLASVNTSTTTTSTSHISTAAPSAQTRETDPAPPTPAKQRGRKHKSPVSNTTTTTETTQLKSTETNQMDPTSPTVGQAGGRGQKSPSPDATTTTVITPPDSAATSFSGTPRADVSPPPATRSRKGQTPSPEPVTTTATTPLDSPTTFSPDTSQANTDFSPSSPTPKKRGRKPRTPALDTTTPPPLVNPTVMPSAENEFKFTCGSIKTGRSPGDLDDLLKYPKNDPAPPDVGLSYKRTGDIPPVGLADRLVEMMDKQQAKMMRHERAMLAAMGRGVVEEDDEDEGLVVQNRRVRKMKVRRKVA</sequence>
<feature type="compositionally biased region" description="Low complexity" evidence="1">
    <location>
        <begin position="340"/>
        <end position="361"/>
    </location>
</feature>
<feature type="compositionally biased region" description="Polar residues" evidence="1">
    <location>
        <begin position="269"/>
        <end position="281"/>
    </location>
</feature>
<dbReference type="EMBL" id="MU006561">
    <property type="protein sequence ID" value="KAF2752102.1"/>
    <property type="molecule type" value="Genomic_DNA"/>
</dbReference>
<keyword evidence="3" id="KW-1185">Reference proteome</keyword>
<evidence type="ECO:0000313" key="2">
    <source>
        <dbReference type="EMBL" id="KAF2752102.1"/>
    </source>
</evidence>
<feature type="compositionally biased region" description="Polar residues" evidence="1">
    <location>
        <begin position="484"/>
        <end position="498"/>
    </location>
</feature>
<evidence type="ECO:0000313" key="3">
    <source>
        <dbReference type="Proteomes" id="UP000799440"/>
    </source>
</evidence>
<gene>
    <name evidence="2" type="ORF">M011DRAFT_16539</name>
</gene>
<proteinExistence type="predicted"/>
<feature type="compositionally biased region" description="Low complexity" evidence="1">
    <location>
        <begin position="388"/>
        <end position="402"/>
    </location>
</feature>
<feature type="compositionally biased region" description="Polar residues" evidence="1">
    <location>
        <begin position="403"/>
        <end position="412"/>
    </location>
</feature>
<feature type="compositionally biased region" description="Polar residues" evidence="1">
    <location>
        <begin position="119"/>
        <end position="134"/>
    </location>
</feature>
<feature type="compositionally biased region" description="Low complexity" evidence="1">
    <location>
        <begin position="199"/>
        <end position="225"/>
    </location>
</feature>
<evidence type="ECO:0000256" key="1">
    <source>
        <dbReference type="SAM" id="MobiDB-lite"/>
    </source>
</evidence>
<name>A0A6A6VNA5_9PLEO</name>
<feature type="compositionally biased region" description="Polar residues" evidence="1">
    <location>
        <begin position="421"/>
        <end position="445"/>
    </location>
</feature>
<feature type="compositionally biased region" description="Polar residues" evidence="1">
    <location>
        <begin position="172"/>
        <end position="188"/>
    </location>
</feature>
<organism evidence="2 3">
    <name type="scientific">Sporormia fimetaria CBS 119925</name>
    <dbReference type="NCBI Taxonomy" id="1340428"/>
    <lineage>
        <taxon>Eukaryota</taxon>
        <taxon>Fungi</taxon>
        <taxon>Dikarya</taxon>
        <taxon>Ascomycota</taxon>
        <taxon>Pezizomycotina</taxon>
        <taxon>Dothideomycetes</taxon>
        <taxon>Pleosporomycetidae</taxon>
        <taxon>Pleosporales</taxon>
        <taxon>Sporormiaceae</taxon>
        <taxon>Sporormia</taxon>
    </lineage>
</organism>
<feature type="compositionally biased region" description="Low complexity" evidence="1">
    <location>
        <begin position="469"/>
        <end position="483"/>
    </location>
</feature>
<accession>A0A6A6VNA5</accession>
<feature type="region of interest" description="Disordered" evidence="1">
    <location>
        <begin position="1"/>
        <end position="529"/>
    </location>
</feature>
<protein>
    <submittedName>
        <fullName evidence="2">Uncharacterized protein</fullName>
    </submittedName>
</protein>